<evidence type="ECO:0000313" key="2">
    <source>
        <dbReference type="Proteomes" id="UP001558632"/>
    </source>
</evidence>
<comment type="caution">
    <text evidence="1">The sequence shown here is derived from an EMBL/GenBank/DDBJ whole genome shotgun (WGS) entry which is preliminary data.</text>
</comment>
<sequence length="85" mass="10218">MNMIEQKQAGKLYHLFSCAFQFQFRQCKHLLKVKVFEDELGIVVIRVLDAHLQTLITSTPFFYDYEYVKIVLYGLTELLRFFFSR</sequence>
<protein>
    <submittedName>
        <fullName evidence="1">Neuronal PAS domain-containing protein</fullName>
    </submittedName>
</protein>
<organism evidence="1 2">
    <name type="scientific">Trichinella spiralis</name>
    <name type="common">Trichina worm</name>
    <dbReference type="NCBI Taxonomy" id="6334"/>
    <lineage>
        <taxon>Eukaryota</taxon>
        <taxon>Metazoa</taxon>
        <taxon>Ecdysozoa</taxon>
        <taxon>Nematoda</taxon>
        <taxon>Enoplea</taxon>
        <taxon>Dorylaimia</taxon>
        <taxon>Trichinellida</taxon>
        <taxon>Trichinellidae</taxon>
        <taxon>Trichinella</taxon>
    </lineage>
</organism>
<gene>
    <name evidence="1" type="ORF">TSPI_06670</name>
</gene>
<proteinExistence type="predicted"/>
<evidence type="ECO:0000313" key="1">
    <source>
        <dbReference type="EMBL" id="KAL1230343.1"/>
    </source>
</evidence>
<reference evidence="1 2" key="1">
    <citation type="submission" date="2024-07" db="EMBL/GenBank/DDBJ databases">
        <title>Enhanced genomic and transcriptomic resources for Trichinella pseudospiralis and T. spiralis underpin the discovery of pronounced molecular differences between stages and species.</title>
        <authorList>
            <person name="Pasi K.K."/>
            <person name="La Rosa G."/>
            <person name="Gomez-Morales M.A."/>
            <person name="Tosini F."/>
            <person name="Sumanam S."/>
            <person name="Young N.D."/>
            <person name="Chang B.C."/>
            <person name="Robin G.B."/>
        </authorList>
    </citation>
    <scope>NUCLEOTIDE SEQUENCE [LARGE SCALE GENOMIC DNA]</scope>
    <source>
        <strain evidence="1">ISS534</strain>
    </source>
</reference>
<accession>A0ABR3K580</accession>
<name>A0ABR3K580_TRISP</name>
<keyword evidence="2" id="KW-1185">Reference proteome</keyword>
<dbReference type="EMBL" id="JBEUSY010000476">
    <property type="protein sequence ID" value="KAL1230343.1"/>
    <property type="molecule type" value="Genomic_DNA"/>
</dbReference>
<dbReference type="Proteomes" id="UP001558632">
    <property type="component" value="Unassembled WGS sequence"/>
</dbReference>